<dbReference type="Gene3D" id="1.10.4030.10">
    <property type="entry name" value="Porin chaperone SurA, peptide-binding domain"/>
    <property type="match status" value="1"/>
</dbReference>
<gene>
    <name evidence="4" type="ORF">GCM10011511_39310</name>
</gene>
<feature type="chain" id="PRO_5035156159" evidence="2">
    <location>
        <begin position="21"/>
        <end position="459"/>
    </location>
</feature>
<dbReference type="RefSeq" id="WP_188934882.1">
    <property type="nucleotide sequence ID" value="NZ_BMJC01000004.1"/>
</dbReference>
<protein>
    <submittedName>
        <fullName evidence="4">Peptidylprolyl isomerase</fullName>
    </submittedName>
</protein>
<evidence type="ECO:0000256" key="2">
    <source>
        <dbReference type="SAM" id="SignalP"/>
    </source>
</evidence>
<comment type="caution">
    <text evidence="4">The sequence shown here is derived from an EMBL/GenBank/DDBJ whole genome shotgun (WGS) entry which is preliminary data.</text>
</comment>
<accession>A0A8J2UGB4</accession>
<name>A0A8J2UGB4_9BACT</name>
<keyword evidence="2" id="KW-0732">Signal</keyword>
<reference evidence="4" key="2">
    <citation type="submission" date="2020-09" db="EMBL/GenBank/DDBJ databases">
        <authorList>
            <person name="Sun Q."/>
            <person name="Zhou Y."/>
        </authorList>
    </citation>
    <scope>NUCLEOTIDE SEQUENCE</scope>
    <source>
        <strain evidence="4">CGMCC 1.15448</strain>
    </source>
</reference>
<dbReference type="Pfam" id="PF00639">
    <property type="entry name" value="Rotamase"/>
    <property type="match status" value="1"/>
</dbReference>
<dbReference type="InterPro" id="IPR000297">
    <property type="entry name" value="PPIase_PpiC"/>
</dbReference>
<dbReference type="GO" id="GO:0003755">
    <property type="term" value="F:peptidyl-prolyl cis-trans isomerase activity"/>
    <property type="evidence" value="ECO:0007669"/>
    <property type="project" value="UniProtKB-KW"/>
</dbReference>
<evidence type="ECO:0000256" key="1">
    <source>
        <dbReference type="PROSITE-ProRule" id="PRU00278"/>
    </source>
</evidence>
<dbReference type="EMBL" id="BMJC01000004">
    <property type="protein sequence ID" value="GGB11835.1"/>
    <property type="molecule type" value="Genomic_DNA"/>
</dbReference>
<dbReference type="PANTHER" id="PTHR47245">
    <property type="entry name" value="PEPTIDYLPROLYL ISOMERASE"/>
    <property type="match status" value="1"/>
</dbReference>
<dbReference type="PROSITE" id="PS50198">
    <property type="entry name" value="PPIC_PPIASE_2"/>
    <property type="match status" value="1"/>
</dbReference>
<feature type="domain" description="PpiC" evidence="3">
    <location>
        <begin position="173"/>
        <end position="276"/>
    </location>
</feature>
<sequence length="459" mass="51792">MLKKLAIPALFLFMASAGFAQEKVVADKIAGIVGDKIILKSELATAIADMIRNNGGQEVKGVDECTILDNMLIQKALVLQAEKDSLPVTDEEVEAEVDQKIRYFIQLYGGKDAFEQIAQRTVYQAKMDFMQPIREQRLAEAMRRKVVQDVTVTPTEVKEYFDKIPADKRIFYESEMQLDQVIIYPKASRDIEQLAIADLNEYKKQIESGQRTFESLARLYSDDPGTKEKGGTIELSRSDNKTFDPVFFSTAFRLKEGQVSPVVKSKFGYHIIQMVSRNGDDAVVRHILRIPQITQAEIDETTKQLDTIRTALVNGQIQFGQAIALYGDESQKSTAGQVMNPRTGSTFLTISDMDKDMVLLLKDANLKPGEVSKPHVFSDDRNKKGVRIVKMLSKSEPHRENLRDDYDRIAARALEQKRSAALEKWFLSKIPTFYIMIDGEYRSCPNLAKWEIGPATAGN</sequence>
<evidence type="ECO:0000313" key="4">
    <source>
        <dbReference type="EMBL" id="GGB11835.1"/>
    </source>
</evidence>
<dbReference type="AlphaFoldDB" id="A0A8J2UGB4"/>
<dbReference type="InterPro" id="IPR046357">
    <property type="entry name" value="PPIase_dom_sf"/>
</dbReference>
<keyword evidence="1" id="KW-0697">Rotamase</keyword>
<dbReference type="SUPFAM" id="SSF54534">
    <property type="entry name" value="FKBP-like"/>
    <property type="match status" value="2"/>
</dbReference>
<organism evidence="4 5">
    <name type="scientific">Puia dinghuensis</name>
    <dbReference type="NCBI Taxonomy" id="1792502"/>
    <lineage>
        <taxon>Bacteria</taxon>
        <taxon>Pseudomonadati</taxon>
        <taxon>Bacteroidota</taxon>
        <taxon>Chitinophagia</taxon>
        <taxon>Chitinophagales</taxon>
        <taxon>Chitinophagaceae</taxon>
        <taxon>Puia</taxon>
    </lineage>
</organism>
<dbReference type="Gene3D" id="3.10.50.40">
    <property type="match status" value="2"/>
</dbReference>
<dbReference type="InterPro" id="IPR027304">
    <property type="entry name" value="Trigger_fact/SurA_dom_sf"/>
</dbReference>
<keyword evidence="1 4" id="KW-0413">Isomerase</keyword>
<feature type="signal peptide" evidence="2">
    <location>
        <begin position="1"/>
        <end position="20"/>
    </location>
</feature>
<dbReference type="PANTHER" id="PTHR47245:SF2">
    <property type="entry name" value="PEPTIDYL-PROLYL CIS-TRANS ISOMERASE HP_0175-RELATED"/>
    <property type="match status" value="1"/>
</dbReference>
<dbReference type="InterPro" id="IPR050245">
    <property type="entry name" value="PrsA_foldase"/>
</dbReference>
<evidence type="ECO:0000313" key="5">
    <source>
        <dbReference type="Proteomes" id="UP000607559"/>
    </source>
</evidence>
<reference evidence="4" key="1">
    <citation type="journal article" date="2014" name="Int. J. Syst. Evol. Microbiol.">
        <title>Complete genome sequence of Corynebacterium casei LMG S-19264T (=DSM 44701T), isolated from a smear-ripened cheese.</title>
        <authorList>
            <consortium name="US DOE Joint Genome Institute (JGI-PGF)"/>
            <person name="Walter F."/>
            <person name="Albersmeier A."/>
            <person name="Kalinowski J."/>
            <person name="Ruckert C."/>
        </authorList>
    </citation>
    <scope>NUCLEOTIDE SEQUENCE</scope>
    <source>
        <strain evidence="4">CGMCC 1.15448</strain>
    </source>
</reference>
<dbReference type="Proteomes" id="UP000607559">
    <property type="component" value="Unassembled WGS sequence"/>
</dbReference>
<proteinExistence type="predicted"/>
<dbReference type="SUPFAM" id="SSF109998">
    <property type="entry name" value="Triger factor/SurA peptide-binding domain-like"/>
    <property type="match status" value="1"/>
</dbReference>
<keyword evidence="5" id="KW-1185">Reference proteome</keyword>
<evidence type="ECO:0000259" key="3">
    <source>
        <dbReference type="PROSITE" id="PS50198"/>
    </source>
</evidence>